<reference evidence="6" key="2">
    <citation type="submission" date="2025-09" db="UniProtKB">
        <authorList>
            <consortium name="Ensembl"/>
        </authorList>
    </citation>
    <scope>IDENTIFICATION</scope>
</reference>
<evidence type="ECO:0000313" key="6">
    <source>
        <dbReference type="Ensembl" id="ENSOTSP00005025478.2"/>
    </source>
</evidence>
<evidence type="ECO:0000256" key="4">
    <source>
        <dbReference type="SAM" id="SignalP"/>
    </source>
</evidence>
<evidence type="ECO:0000313" key="7">
    <source>
        <dbReference type="Proteomes" id="UP000694402"/>
    </source>
</evidence>
<dbReference type="Ensembl" id="ENSOTST00005027524.2">
    <property type="protein sequence ID" value="ENSOTSP00005025478.2"/>
    <property type="gene ID" value="ENSOTSG00005011998.2"/>
</dbReference>
<dbReference type="GeneTree" id="ENSGT00530000063861"/>
<organism evidence="6 7">
    <name type="scientific">Oncorhynchus tshawytscha</name>
    <name type="common">Chinook salmon</name>
    <name type="synonym">Salmo tshawytscha</name>
    <dbReference type="NCBI Taxonomy" id="74940"/>
    <lineage>
        <taxon>Eukaryota</taxon>
        <taxon>Metazoa</taxon>
        <taxon>Chordata</taxon>
        <taxon>Craniata</taxon>
        <taxon>Vertebrata</taxon>
        <taxon>Euteleostomi</taxon>
        <taxon>Actinopterygii</taxon>
        <taxon>Neopterygii</taxon>
        <taxon>Teleostei</taxon>
        <taxon>Protacanthopterygii</taxon>
        <taxon>Salmoniformes</taxon>
        <taxon>Salmonidae</taxon>
        <taxon>Salmoninae</taxon>
        <taxon>Oncorhynchus</taxon>
    </lineage>
</organism>
<dbReference type="AlphaFoldDB" id="A0A8C8EVP2"/>
<evidence type="ECO:0000256" key="1">
    <source>
        <dbReference type="ARBA" id="ARBA00023180"/>
    </source>
</evidence>
<keyword evidence="3" id="KW-0472">Membrane</keyword>
<dbReference type="Pfam" id="PF26060">
    <property type="entry name" value="TGFBR3_N"/>
    <property type="match status" value="1"/>
</dbReference>
<reference evidence="6" key="1">
    <citation type="submission" date="2025-08" db="UniProtKB">
        <authorList>
            <consortium name="Ensembl"/>
        </authorList>
    </citation>
    <scope>IDENTIFICATION</scope>
</reference>
<feature type="signal peptide" evidence="4">
    <location>
        <begin position="1"/>
        <end position="23"/>
    </location>
</feature>
<feature type="region of interest" description="Disordered" evidence="2">
    <location>
        <begin position="550"/>
        <end position="583"/>
    </location>
</feature>
<gene>
    <name evidence="6" type="primary">LOC112219329</name>
</gene>
<feature type="compositionally biased region" description="Low complexity" evidence="2">
    <location>
        <begin position="556"/>
        <end position="570"/>
    </location>
</feature>
<feature type="compositionally biased region" description="Polar residues" evidence="2">
    <location>
        <begin position="571"/>
        <end position="583"/>
    </location>
</feature>
<accession>A0A8C8EVP2</accession>
<feature type="chain" id="PRO_5044219226" description="TGFBR3/Endoglin-like N-terminal domain-containing protein" evidence="4">
    <location>
        <begin position="24"/>
        <end position="583"/>
    </location>
</feature>
<name>A0A8C8EVP2_ONCTS</name>
<evidence type="ECO:0000256" key="2">
    <source>
        <dbReference type="SAM" id="MobiDB-lite"/>
    </source>
</evidence>
<feature type="transmembrane region" description="Helical" evidence="3">
    <location>
        <begin position="496"/>
        <end position="522"/>
    </location>
</feature>
<feature type="domain" description="TGFBR3/Endoglin-like N-terminal" evidence="5">
    <location>
        <begin position="43"/>
        <end position="193"/>
    </location>
</feature>
<sequence length="583" mass="63711">MESSNMSRLPLLLLCLAIATTASQQTCEPVAVPENQNAWIRLREMLPGCWTNYTTQDGKEVHILSLHYTTEAPNMFTLNMTAAQPMHLIITTDSKQIIYTEAHANTDVSIYVANDSNMQIMGKIVNVQKKAFPTDNKDIVRWAAEKFGGVTSFTTIQNPMSIASTGREGTRLLPTGSNNCTLENEWHALKHYLKLESNMRLLKSCSNQLPHSRTEKELYIVNIPEDVSIRLVSVHVISERQISLFLRGPQGTVWSIHDPTHTSFSSNNVILLAATSMMHKIPPTITISTDSADAVQKTALDHFRASTITSYSEIRTEGTMVTLVLGNKDHTSVTEAAPTETTPSPPSPPQMPLLMQLYTSPDYRSPLDPNTKVQSDKRIYAEDSKHPSPLQISGRTLGEIVLTIKVINCSVRSKGSCPVVRDMPFRPEVCSSTVCPNSTRVSFSLELLQDLASTSWDLECSVKLCFSEKCGDGGRVKRNLEVTQTYIPPPMACIDFGLSAVLGIAFGGFLIGVLLIGALWVIKIRTGYPTGLDVGSTTANLSKCPCSLTSKRQPVSNNPSPSENSSANASIGSTQSTPTSSMA</sequence>
<keyword evidence="1" id="KW-0325">Glycoprotein</keyword>
<proteinExistence type="predicted"/>
<keyword evidence="4" id="KW-0732">Signal</keyword>
<dbReference type="Proteomes" id="UP000694402">
    <property type="component" value="Unassembled WGS sequence"/>
</dbReference>
<keyword evidence="3" id="KW-1133">Transmembrane helix</keyword>
<protein>
    <recommendedName>
        <fullName evidence="5">TGFBR3/Endoglin-like N-terminal domain-containing protein</fullName>
    </recommendedName>
</protein>
<evidence type="ECO:0000256" key="3">
    <source>
        <dbReference type="SAM" id="Phobius"/>
    </source>
</evidence>
<evidence type="ECO:0000259" key="5">
    <source>
        <dbReference type="Pfam" id="PF26060"/>
    </source>
</evidence>
<keyword evidence="3" id="KW-0812">Transmembrane</keyword>
<keyword evidence="7" id="KW-1185">Reference proteome</keyword>
<dbReference type="InterPro" id="IPR058899">
    <property type="entry name" value="TGFBR3/Endoglin-like_N"/>
</dbReference>